<dbReference type="AlphaFoldDB" id="A0A645ARE1"/>
<name>A0A645ARE1_9ZZZZ</name>
<evidence type="ECO:0000313" key="1">
    <source>
        <dbReference type="EMBL" id="MPM55338.1"/>
    </source>
</evidence>
<proteinExistence type="predicted"/>
<sequence length="169" mass="18226">MLFDADQHEASGHEHRKADGEDIDEPVFMVLGKQLALLGHVGIEIIGADFLVVDFDGDGADGPEHIRADGLDPDDVEFGVLLEVDCKIVKSQVIVDNRGVVEVVDTGGGVGIAVAFAAGAAKQQTDCGQDHSQQPCRFAVKLHMHLSAQSHLSDFRRFRNGPVNINWFG</sequence>
<protein>
    <submittedName>
        <fullName evidence="1">Uncharacterized protein</fullName>
    </submittedName>
</protein>
<reference evidence="1" key="1">
    <citation type="submission" date="2019-08" db="EMBL/GenBank/DDBJ databases">
        <authorList>
            <person name="Kucharzyk K."/>
            <person name="Murdoch R.W."/>
            <person name="Higgins S."/>
            <person name="Loffler F."/>
        </authorList>
    </citation>
    <scope>NUCLEOTIDE SEQUENCE</scope>
</reference>
<accession>A0A645ARE1</accession>
<organism evidence="1">
    <name type="scientific">bioreactor metagenome</name>
    <dbReference type="NCBI Taxonomy" id="1076179"/>
    <lineage>
        <taxon>unclassified sequences</taxon>
        <taxon>metagenomes</taxon>
        <taxon>ecological metagenomes</taxon>
    </lineage>
</organism>
<dbReference type="EMBL" id="VSSQ01015229">
    <property type="protein sequence ID" value="MPM55338.1"/>
    <property type="molecule type" value="Genomic_DNA"/>
</dbReference>
<comment type="caution">
    <text evidence="1">The sequence shown here is derived from an EMBL/GenBank/DDBJ whole genome shotgun (WGS) entry which is preliminary data.</text>
</comment>
<gene>
    <name evidence="1" type="ORF">SDC9_102132</name>
</gene>